<keyword evidence="3" id="KW-1185">Reference proteome</keyword>
<evidence type="ECO:0000313" key="2">
    <source>
        <dbReference type="EMBL" id="GIQ87003.1"/>
    </source>
</evidence>
<name>A0A9K3D0T1_9EUKA</name>
<feature type="compositionally biased region" description="Basic and acidic residues" evidence="1">
    <location>
        <begin position="69"/>
        <end position="78"/>
    </location>
</feature>
<protein>
    <submittedName>
        <fullName evidence="2">Uncharacterized protein</fullName>
    </submittedName>
</protein>
<organism evidence="2 3">
    <name type="scientific">Kipferlia bialata</name>
    <dbReference type="NCBI Taxonomy" id="797122"/>
    <lineage>
        <taxon>Eukaryota</taxon>
        <taxon>Metamonada</taxon>
        <taxon>Carpediemonas-like organisms</taxon>
        <taxon>Kipferlia</taxon>
    </lineage>
</organism>
<accession>A0A9K3D0T1</accession>
<comment type="caution">
    <text evidence="2">The sequence shown here is derived from an EMBL/GenBank/DDBJ whole genome shotgun (WGS) entry which is preliminary data.</text>
</comment>
<proteinExistence type="predicted"/>
<reference evidence="2 3" key="1">
    <citation type="journal article" date="2018" name="PLoS ONE">
        <title>The draft genome of Kipferlia bialata reveals reductive genome evolution in fornicate parasites.</title>
        <authorList>
            <person name="Tanifuji G."/>
            <person name="Takabayashi S."/>
            <person name="Kume K."/>
            <person name="Takagi M."/>
            <person name="Nakayama T."/>
            <person name="Kamikawa R."/>
            <person name="Inagaki Y."/>
            <person name="Hashimoto T."/>
        </authorList>
    </citation>
    <scope>NUCLEOTIDE SEQUENCE [LARGE SCALE GENOMIC DNA]</scope>
    <source>
        <strain evidence="2">NY0173</strain>
    </source>
</reference>
<dbReference type="EMBL" id="BDIP01002908">
    <property type="protein sequence ID" value="GIQ87003.1"/>
    <property type="molecule type" value="Genomic_DNA"/>
</dbReference>
<feature type="region of interest" description="Disordered" evidence="1">
    <location>
        <begin position="42"/>
        <end position="87"/>
    </location>
</feature>
<dbReference type="Proteomes" id="UP000265618">
    <property type="component" value="Unassembled WGS sequence"/>
</dbReference>
<dbReference type="AlphaFoldDB" id="A0A9K3D0T1"/>
<evidence type="ECO:0000313" key="3">
    <source>
        <dbReference type="Proteomes" id="UP000265618"/>
    </source>
</evidence>
<gene>
    <name evidence="2" type="ORF">KIPB_008956</name>
</gene>
<sequence>MENTLRKAIEDLVGTIQDGAKKGPGAVEPTFSLFPRPLQVLIVNSDDDDDDGDMPGLSVNNDADDNENERERERDEKASVPTIRQSGANQGLLDGLKELLNLEDKPASPRARDAPSPTDDSYVFPTRSHSSLVVYVVGDDSSVNKVLTAGLAVQRRCQGLLDLTVVPLPTKGDSAHNLMVSEWYAHVSLAYNSLLLPLFGLSHLLCLPSPVPFARFVSNRIRSTSLLKRQEPELFPDNLDNSGKVCLSGGHIPALLRHSISLHSSLCRSSVSMPHLTLIGTSSDGSKCQMVVAACLEIGVAADKVLARKTIPV</sequence>
<evidence type="ECO:0000256" key="1">
    <source>
        <dbReference type="SAM" id="MobiDB-lite"/>
    </source>
</evidence>